<dbReference type="Pfam" id="PF03966">
    <property type="entry name" value="Trm112p"/>
    <property type="match status" value="1"/>
</dbReference>
<feature type="transmembrane region" description="Helical" evidence="12">
    <location>
        <begin position="20"/>
        <end position="37"/>
    </location>
</feature>
<comment type="catalytic activity">
    <reaction evidence="10">
        <text>a lipid A disaccharide + ATP = a lipid IVA + ADP + H(+)</text>
        <dbReference type="Rhea" id="RHEA:67840"/>
        <dbReference type="ChEBI" id="CHEBI:15378"/>
        <dbReference type="ChEBI" id="CHEBI:30616"/>
        <dbReference type="ChEBI" id="CHEBI:176343"/>
        <dbReference type="ChEBI" id="CHEBI:176425"/>
        <dbReference type="ChEBI" id="CHEBI:456216"/>
        <dbReference type="EC" id="2.7.1.130"/>
    </reaction>
</comment>
<dbReference type="PANTHER" id="PTHR42724">
    <property type="entry name" value="TETRAACYLDISACCHARIDE 4'-KINASE"/>
    <property type="match status" value="1"/>
</dbReference>
<dbReference type="EC" id="2.7.1.130" evidence="10"/>
<dbReference type="NCBIfam" id="TIGR00682">
    <property type="entry name" value="lpxK"/>
    <property type="match status" value="1"/>
</dbReference>
<evidence type="ECO:0000256" key="11">
    <source>
        <dbReference type="HAMAP-Rule" id="MF_01187"/>
    </source>
</evidence>
<proteinExistence type="inferred from homology"/>
<evidence type="ECO:0000313" key="14">
    <source>
        <dbReference type="Proteomes" id="UP000324159"/>
    </source>
</evidence>
<dbReference type="Proteomes" id="UP000324159">
    <property type="component" value="Unassembled WGS sequence"/>
</dbReference>
<evidence type="ECO:0000256" key="9">
    <source>
        <dbReference type="ARBA" id="ARBA00023098"/>
    </source>
</evidence>
<accession>A0A5D3WLL7</accession>
<keyword evidence="4 10" id="KW-0441">Lipid A biosynthesis</keyword>
<keyword evidence="8 10" id="KW-0067">ATP-binding</keyword>
<keyword evidence="12" id="KW-1133">Transmembrane helix</keyword>
<dbReference type="GO" id="GO:0009245">
    <property type="term" value="P:lipid A biosynthetic process"/>
    <property type="evidence" value="ECO:0007669"/>
    <property type="project" value="UniProtKB-UniRule"/>
</dbReference>
<keyword evidence="12" id="KW-0812">Transmembrane</keyword>
<keyword evidence="14" id="KW-1185">Reference proteome</keyword>
<keyword evidence="3 10" id="KW-0444">Lipid biosynthesis</keyword>
<dbReference type="InterPro" id="IPR027417">
    <property type="entry name" value="P-loop_NTPase"/>
</dbReference>
<dbReference type="Pfam" id="PF02606">
    <property type="entry name" value="LpxK"/>
    <property type="match status" value="1"/>
</dbReference>
<evidence type="ECO:0000256" key="1">
    <source>
        <dbReference type="ARBA" id="ARBA00002274"/>
    </source>
</evidence>
<dbReference type="InterPro" id="IPR003758">
    <property type="entry name" value="LpxK"/>
</dbReference>
<dbReference type="HAMAP" id="MF_00409">
    <property type="entry name" value="LpxK"/>
    <property type="match status" value="1"/>
</dbReference>
<keyword evidence="5 10" id="KW-0808">Transferase</keyword>
<dbReference type="SUPFAM" id="SSF52540">
    <property type="entry name" value="P-loop containing nucleoside triphosphate hydrolases"/>
    <property type="match status" value="1"/>
</dbReference>
<evidence type="ECO:0000256" key="10">
    <source>
        <dbReference type="HAMAP-Rule" id="MF_00409"/>
    </source>
</evidence>
<gene>
    <name evidence="10" type="primary">lpxK</name>
    <name evidence="13" type="ORF">EDC39_101206</name>
</gene>
<evidence type="ECO:0000256" key="4">
    <source>
        <dbReference type="ARBA" id="ARBA00022556"/>
    </source>
</evidence>
<comment type="caution">
    <text evidence="13">The sequence shown here is derived from an EMBL/GenBank/DDBJ whole genome shotgun (WGS) entry which is preliminary data.</text>
</comment>
<dbReference type="GO" id="GO:0009029">
    <property type="term" value="F:lipid-A 4'-kinase activity"/>
    <property type="evidence" value="ECO:0007669"/>
    <property type="project" value="UniProtKB-UniRule"/>
</dbReference>
<dbReference type="SUPFAM" id="SSF158997">
    <property type="entry name" value="Trm112p-like"/>
    <property type="match status" value="1"/>
</dbReference>
<dbReference type="Gene3D" id="2.20.25.10">
    <property type="match status" value="1"/>
</dbReference>
<dbReference type="GO" id="GO:0009244">
    <property type="term" value="P:lipopolysaccharide core region biosynthetic process"/>
    <property type="evidence" value="ECO:0007669"/>
    <property type="project" value="TreeGrafter"/>
</dbReference>
<dbReference type="GO" id="GO:0005886">
    <property type="term" value="C:plasma membrane"/>
    <property type="evidence" value="ECO:0007669"/>
    <property type="project" value="TreeGrafter"/>
</dbReference>
<dbReference type="EMBL" id="VNIB01000001">
    <property type="protein sequence ID" value="TYP00046.1"/>
    <property type="molecule type" value="Genomic_DNA"/>
</dbReference>
<dbReference type="InterPro" id="IPR005651">
    <property type="entry name" value="Trm112-like"/>
</dbReference>
<comment type="function">
    <text evidence="1 10">Transfers the gamma-phosphate of ATP to the 4'-position of a tetraacyldisaccharide 1-phosphate intermediate (termed DS-1-P) to form tetraacyldisaccharide 1,4'-bis-phosphate (lipid IVA).</text>
</comment>
<evidence type="ECO:0000256" key="5">
    <source>
        <dbReference type="ARBA" id="ARBA00022679"/>
    </source>
</evidence>
<keyword evidence="6 10" id="KW-0547">Nucleotide-binding</keyword>
<comment type="similarity">
    <text evidence="11">Belongs to the UPF0434 family.</text>
</comment>
<sequence length="416" mass="45796">MSATGRYRRFAVEGPRGAGEWLLFLLLLPLSVIYDGITRLRALAYRRGWLPVVRLPVPVVSVGNLTAGGTGKTPMTGWLLSWCAANDLKAAVISRGYGGRRSVEPLTVCAGKGPMVGPEEAGDEPFLLARRHPDAIVVVGADRVRAGRMAIEEHGAQILLLDDGYQHLRLARDLNILLADAGRPFGNGRVLPAGYLREGRQAAGRADLLILTRADVAGRQEPVLDLDLPVIRTGHRLSQRVVPLRGTSLAVDRLRGRKGVAFCGIADPEAFFAQLRDLGLTLRETVAFPDHHTYPPQSLQALNRLGEDGDYFITTEKDAVKLSADSLVRPCYRIGLDIVFLQGRDILEQKLKVIRERIRKPMAVPKDLLDILACPQCKGKVRFDEDNAEIICESCRLAYPVRDEIPVMLIDEARTI</sequence>
<dbReference type="RefSeq" id="WP_148894235.1">
    <property type="nucleotide sequence ID" value="NZ_VNIB01000001.1"/>
</dbReference>
<dbReference type="FunFam" id="2.20.25.10:FF:000002">
    <property type="entry name" value="UPF0434 protein YcaR"/>
    <property type="match status" value="1"/>
</dbReference>
<evidence type="ECO:0000256" key="3">
    <source>
        <dbReference type="ARBA" id="ARBA00022516"/>
    </source>
</evidence>
<name>A0A5D3WLL7_9BACT</name>
<dbReference type="AlphaFoldDB" id="A0A5D3WLL7"/>
<organism evidence="13 14">
    <name type="scientific">Geothermobacter ehrlichii</name>
    <dbReference type="NCBI Taxonomy" id="213224"/>
    <lineage>
        <taxon>Bacteria</taxon>
        <taxon>Pseudomonadati</taxon>
        <taxon>Thermodesulfobacteriota</taxon>
        <taxon>Desulfuromonadia</taxon>
        <taxon>Desulfuromonadales</taxon>
        <taxon>Geothermobacteraceae</taxon>
        <taxon>Geothermobacter</taxon>
    </lineage>
</organism>
<evidence type="ECO:0000256" key="8">
    <source>
        <dbReference type="ARBA" id="ARBA00022840"/>
    </source>
</evidence>
<comment type="similarity">
    <text evidence="10">Belongs to the LpxK family.</text>
</comment>
<keyword evidence="7 10" id="KW-0418">Kinase</keyword>
<feature type="binding site" evidence="10">
    <location>
        <begin position="66"/>
        <end position="73"/>
    </location>
    <ligand>
        <name>ATP</name>
        <dbReference type="ChEBI" id="CHEBI:30616"/>
    </ligand>
</feature>
<protein>
    <recommendedName>
        <fullName evidence="10 11">Multifunctional fusion protein</fullName>
    </recommendedName>
    <domain>
        <recommendedName>
            <fullName evidence="10">Tetraacyldisaccharide 4'-kinase</fullName>
            <ecNumber evidence="10">2.7.1.130</ecNumber>
        </recommendedName>
        <alternativeName>
            <fullName evidence="10">Lipid A 4'-kinase</fullName>
        </alternativeName>
    </domain>
    <domain>
        <recommendedName>
            <fullName evidence="11">UPF0434 protein EDC39_101206</fullName>
        </recommendedName>
    </domain>
</protein>
<evidence type="ECO:0000313" key="13">
    <source>
        <dbReference type="EMBL" id="TYP00046.1"/>
    </source>
</evidence>
<dbReference type="PANTHER" id="PTHR42724:SF1">
    <property type="entry name" value="TETRAACYLDISACCHARIDE 4'-KINASE, MITOCHONDRIAL-RELATED"/>
    <property type="match status" value="1"/>
</dbReference>
<evidence type="ECO:0000256" key="6">
    <source>
        <dbReference type="ARBA" id="ARBA00022741"/>
    </source>
</evidence>
<keyword evidence="12" id="KW-0472">Membrane</keyword>
<comment type="pathway">
    <text evidence="2 10">Glycolipid biosynthesis; lipid IV(A) biosynthesis; lipid IV(A) from (3R)-3-hydroxytetradecanoyl-[acyl-carrier-protein] and UDP-N-acetyl-alpha-D-glucosamine: step 6/6.</text>
</comment>
<dbReference type="GO" id="GO:0005524">
    <property type="term" value="F:ATP binding"/>
    <property type="evidence" value="ECO:0007669"/>
    <property type="project" value="UniProtKB-UniRule"/>
</dbReference>
<evidence type="ECO:0000256" key="7">
    <source>
        <dbReference type="ARBA" id="ARBA00022777"/>
    </source>
</evidence>
<keyword evidence="9 10" id="KW-0443">Lipid metabolism</keyword>
<evidence type="ECO:0000256" key="12">
    <source>
        <dbReference type="SAM" id="Phobius"/>
    </source>
</evidence>
<reference evidence="13 14" key="1">
    <citation type="submission" date="2019-07" db="EMBL/GenBank/DDBJ databases">
        <title>Genomic Encyclopedia of Type Strains, Phase IV (KMG-IV): sequencing the most valuable type-strain genomes for metagenomic binning, comparative biology and taxonomic classification.</title>
        <authorList>
            <person name="Goeker M."/>
        </authorList>
    </citation>
    <scope>NUCLEOTIDE SEQUENCE [LARGE SCALE GENOMIC DNA]</scope>
    <source>
        <strain evidence="13 14">SS015</strain>
    </source>
</reference>
<evidence type="ECO:0000256" key="2">
    <source>
        <dbReference type="ARBA" id="ARBA00004870"/>
    </source>
</evidence>
<dbReference type="HAMAP" id="MF_01187">
    <property type="entry name" value="UPF0434"/>
    <property type="match status" value="1"/>
</dbReference>
<dbReference type="UniPathway" id="UPA00359">
    <property type="reaction ID" value="UER00482"/>
</dbReference>
<dbReference type="OrthoDB" id="9766423at2"/>